<feature type="compositionally biased region" description="Low complexity" evidence="6">
    <location>
        <begin position="785"/>
        <end position="794"/>
    </location>
</feature>
<dbReference type="PANTHER" id="PTHR31422:SF3">
    <property type="entry name" value="GTD-BINDING DOMAIN-CONTAINING PROTEIN"/>
    <property type="match status" value="1"/>
</dbReference>
<dbReference type="EMBL" id="OX459126">
    <property type="protein sequence ID" value="CAI9117743.1"/>
    <property type="molecule type" value="Genomic_DNA"/>
</dbReference>
<keyword evidence="4 7" id="KW-0472">Membrane</keyword>
<keyword evidence="2 7" id="KW-0812">Transmembrane</keyword>
<evidence type="ECO:0000313" key="9">
    <source>
        <dbReference type="EMBL" id="CAI9117743.1"/>
    </source>
</evidence>
<comment type="subcellular location">
    <subcellularLocation>
        <location evidence="1">Membrane</location>
    </subcellularLocation>
</comment>
<dbReference type="GO" id="GO:0080115">
    <property type="term" value="F:myosin XI tail binding"/>
    <property type="evidence" value="ECO:0007669"/>
    <property type="project" value="UniProtKB-ARBA"/>
</dbReference>
<evidence type="ECO:0000256" key="3">
    <source>
        <dbReference type="ARBA" id="ARBA00022989"/>
    </source>
</evidence>
<proteinExistence type="predicted"/>
<protein>
    <submittedName>
        <fullName evidence="9">OLC1v1019208C1</fullName>
    </submittedName>
</protein>
<reference evidence="9" key="1">
    <citation type="submission" date="2023-03" db="EMBL/GenBank/DDBJ databases">
        <authorList>
            <person name="Julca I."/>
        </authorList>
    </citation>
    <scope>NUCLEOTIDE SEQUENCE</scope>
</reference>
<feature type="compositionally biased region" description="Polar residues" evidence="6">
    <location>
        <begin position="664"/>
        <end position="674"/>
    </location>
</feature>
<dbReference type="PROSITE" id="PS51775">
    <property type="entry name" value="GTD_BINDING"/>
    <property type="match status" value="1"/>
</dbReference>
<feature type="region of interest" description="Disordered" evidence="6">
    <location>
        <begin position="762"/>
        <end position="794"/>
    </location>
</feature>
<dbReference type="InterPro" id="IPR007656">
    <property type="entry name" value="GTD-bd"/>
</dbReference>
<keyword evidence="3 7" id="KW-1133">Transmembrane helix</keyword>
<dbReference type="PANTHER" id="PTHR31422">
    <property type="entry name" value="BNAANNG28530D PROTEIN"/>
    <property type="match status" value="1"/>
</dbReference>
<evidence type="ECO:0000256" key="1">
    <source>
        <dbReference type="ARBA" id="ARBA00004370"/>
    </source>
</evidence>
<evidence type="ECO:0000313" key="10">
    <source>
        <dbReference type="Proteomes" id="UP001161247"/>
    </source>
</evidence>
<gene>
    <name evidence="9" type="ORF">OLC1_LOCUS23758</name>
</gene>
<evidence type="ECO:0000256" key="6">
    <source>
        <dbReference type="SAM" id="MobiDB-lite"/>
    </source>
</evidence>
<feature type="region of interest" description="Disordered" evidence="6">
    <location>
        <begin position="664"/>
        <end position="689"/>
    </location>
</feature>
<dbReference type="Pfam" id="PF04576">
    <property type="entry name" value="Zein-binding"/>
    <property type="match status" value="1"/>
</dbReference>
<feature type="coiled-coil region" evidence="5">
    <location>
        <begin position="717"/>
        <end position="744"/>
    </location>
</feature>
<evidence type="ECO:0000256" key="2">
    <source>
        <dbReference type="ARBA" id="ARBA00022692"/>
    </source>
</evidence>
<evidence type="ECO:0000259" key="8">
    <source>
        <dbReference type="PROSITE" id="PS51775"/>
    </source>
</evidence>
<name>A0AAV1EDT1_OLDCO</name>
<feature type="domain" description="GTD-binding" evidence="8">
    <location>
        <begin position="298"/>
        <end position="396"/>
    </location>
</feature>
<keyword evidence="10" id="KW-1185">Reference proteome</keyword>
<evidence type="ECO:0000256" key="4">
    <source>
        <dbReference type="ARBA" id="ARBA00023136"/>
    </source>
</evidence>
<feature type="region of interest" description="Disordered" evidence="6">
    <location>
        <begin position="203"/>
        <end position="225"/>
    </location>
</feature>
<dbReference type="AlphaFoldDB" id="A0AAV1EDT1"/>
<dbReference type="Proteomes" id="UP001161247">
    <property type="component" value="Chromosome 9"/>
</dbReference>
<evidence type="ECO:0000256" key="7">
    <source>
        <dbReference type="SAM" id="Phobius"/>
    </source>
</evidence>
<evidence type="ECO:0000256" key="5">
    <source>
        <dbReference type="SAM" id="Coils"/>
    </source>
</evidence>
<dbReference type="GO" id="GO:0016020">
    <property type="term" value="C:membrane"/>
    <property type="evidence" value="ECO:0007669"/>
    <property type="project" value="UniProtKB-SubCell"/>
</dbReference>
<accession>A0AAV1EDT1</accession>
<feature type="coiled-coil region" evidence="5">
    <location>
        <begin position="325"/>
        <end position="398"/>
    </location>
</feature>
<feature type="transmembrane region" description="Helical" evidence="7">
    <location>
        <begin position="12"/>
        <end position="39"/>
    </location>
</feature>
<sequence length="794" mass="88857">MKMACQAMYRWNLIDLVGAFVELVIAYCLLCASAIAYMASKFLGFFGLRLPCPSCGLYGADPNRILCLQKLLIDYPTEKVSNVQLSVMSKFPFNDSVWRTDRNYDMNLRLIGDKGGDLIEMEGEASSSSLLSDSGKPNSIVRIKGDLNAAKEMRAAYVFGEREGRFDLKGKGSMHQRLRSGIRRRKKGSFDFGKHSSVSSYDRSIGEVKDGDSCSPPSINKGGNDLVEDDTVHQHYERDKHPFNLSPDTEETPPILKWGKRSSNRFELREAADCHDVQDKEFKDNGHLGLDLSGEDKSTIRLLEQAFEEEQAARAALYLELEKERSAAASAADEAMAMIQRLQEEKASVEMEARQYQRMIEEKSAYDAEEMNILKEIIVRRERENHFLEKEIEQYRQLSNVGNERSSTDEADMLGDQQTRFDYLFDTNDDPMLMLHHLSSTIDKKVMVDTKRLDETAPMSPGKSELASENKLLSQNSVAASAIQKQGDTTGNLLDNSVESRDFQEKLISVDSYASTEYFPRSEFLYQSCTASSSEYKETSTTLGKVENYHEYMNVPAEIAESSAEISPISHGNVFLKQPGNDSYPGTHNSYSDSSGKKFHVHDVHVVVDQANLSNQEKGTEVDFVSGSTSGILGSSYAPSEASAVKKRSAASASICQISSSSTGEVNRTTSDISSRLPPICPKGKSPVSDFRRNSLSDIDNERLKIGYEVGWLQERLKAVQEGREKLNMSMERQEKENVQLKLLENIANQLKEIRLLSEPRYVARQSSLPPPSSKVISKKRRSRSVSTSQQTSS</sequence>
<keyword evidence="5" id="KW-0175">Coiled coil</keyword>
<organism evidence="9 10">
    <name type="scientific">Oldenlandia corymbosa var. corymbosa</name>
    <dbReference type="NCBI Taxonomy" id="529605"/>
    <lineage>
        <taxon>Eukaryota</taxon>
        <taxon>Viridiplantae</taxon>
        <taxon>Streptophyta</taxon>
        <taxon>Embryophyta</taxon>
        <taxon>Tracheophyta</taxon>
        <taxon>Spermatophyta</taxon>
        <taxon>Magnoliopsida</taxon>
        <taxon>eudicotyledons</taxon>
        <taxon>Gunneridae</taxon>
        <taxon>Pentapetalae</taxon>
        <taxon>asterids</taxon>
        <taxon>lamiids</taxon>
        <taxon>Gentianales</taxon>
        <taxon>Rubiaceae</taxon>
        <taxon>Rubioideae</taxon>
        <taxon>Spermacoceae</taxon>
        <taxon>Hedyotis-Oldenlandia complex</taxon>
        <taxon>Oldenlandia</taxon>
    </lineage>
</organism>